<dbReference type="PANTHER" id="PTHR21660:SF1">
    <property type="entry name" value="ACYL-COENZYME A THIOESTERASE 13"/>
    <property type="match status" value="1"/>
</dbReference>
<dbReference type="InterPro" id="IPR006683">
    <property type="entry name" value="Thioestr_dom"/>
</dbReference>
<dbReference type="SUPFAM" id="SSF54637">
    <property type="entry name" value="Thioesterase/thiol ester dehydrase-isomerase"/>
    <property type="match status" value="1"/>
</dbReference>
<sequence length="144" mass="15361">MTFDDLKSLVASAEYHKFLKVEPVEADPEKGVVVLKLAFDPAYTIFAKAGNYHGGVTAALIDVAGAMACSVMTGYPTPTINLRVDYMQAPRRTGLTARGEVRRIGKAIGVADVTITDDAGEICVIGRGTFSTVDPRPKLMTPEA</sequence>
<evidence type="ECO:0000256" key="1">
    <source>
        <dbReference type="ARBA" id="ARBA00008324"/>
    </source>
</evidence>
<dbReference type="AlphaFoldDB" id="I3TT89"/>
<keyword evidence="2" id="KW-0378">Hydrolase</keyword>
<evidence type="ECO:0000313" key="5">
    <source>
        <dbReference type="Proteomes" id="UP000005258"/>
    </source>
</evidence>
<dbReference type="Proteomes" id="UP000005258">
    <property type="component" value="Plasmid pTM1"/>
</dbReference>
<dbReference type="InterPro" id="IPR003736">
    <property type="entry name" value="PAAI_dom"/>
</dbReference>
<dbReference type="InterPro" id="IPR039298">
    <property type="entry name" value="ACOT13"/>
</dbReference>
<keyword evidence="5" id="KW-1185">Reference proteome</keyword>
<evidence type="ECO:0000313" key="4">
    <source>
        <dbReference type="EMBL" id="AFK55977.1"/>
    </source>
</evidence>
<dbReference type="RefSeq" id="WP_014747654.1">
    <property type="nucleotide sequence ID" value="NC_017957.2"/>
</dbReference>
<dbReference type="CDD" id="cd03443">
    <property type="entry name" value="PaaI_thioesterase"/>
    <property type="match status" value="1"/>
</dbReference>
<dbReference type="KEGG" id="tmo:TMO_a0574"/>
<dbReference type="EMBL" id="CP003237">
    <property type="protein sequence ID" value="AFK55977.1"/>
    <property type="molecule type" value="Genomic_DNA"/>
</dbReference>
<dbReference type="Gene3D" id="3.10.129.10">
    <property type="entry name" value="Hotdog Thioesterase"/>
    <property type="match status" value="1"/>
</dbReference>
<dbReference type="GO" id="GO:0047617">
    <property type="term" value="F:fatty acyl-CoA hydrolase activity"/>
    <property type="evidence" value="ECO:0007669"/>
    <property type="project" value="InterPro"/>
</dbReference>
<comment type="similarity">
    <text evidence="1">Belongs to the thioesterase PaaI family.</text>
</comment>
<geneLocation type="plasmid" evidence="4 5">
    <name>pTM1</name>
</geneLocation>
<evidence type="ECO:0000259" key="3">
    <source>
        <dbReference type="Pfam" id="PF03061"/>
    </source>
</evidence>
<evidence type="ECO:0000256" key="2">
    <source>
        <dbReference type="ARBA" id="ARBA00022801"/>
    </source>
</evidence>
<reference evidence="4 5" key="1">
    <citation type="journal article" date="2012" name="J. Am. Chem. Soc.">
        <title>Bacterial biosynthesis and maturation of the didemnin anti-cancer agents.</title>
        <authorList>
            <person name="Xu Y."/>
            <person name="Kersten R.D."/>
            <person name="Nam S.J."/>
            <person name="Lu L."/>
            <person name="Al-Suwailem A.M."/>
            <person name="Zheng H."/>
            <person name="Fenical W."/>
            <person name="Dorrestein P.C."/>
            <person name="Moore B.S."/>
            <person name="Qian P.Y."/>
        </authorList>
    </citation>
    <scope>NUCLEOTIDE SEQUENCE [LARGE SCALE GENOMIC DNA]</scope>
    <source>
        <strain evidence="4 5">KA081020-065</strain>
    </source>
</reference>
<gene>
    <name evidence="4" type="ordered locus">TMO_a0574</name>
</gene>
<proteinExistence type="inferred from homology"/>
<protein>
    <submittedName>
        <fullName evidence="4">Phenylacetic acid degradation-related protein</fullName>
    </submittedName>
</protein>
<organism evidence="4 5">
    <name type="scientific">Tistrella mobilis (strain KA081020-065)</name>
    <dbReference type="NCBI Taxonomy" id="1110502"/>
    <lineage>
        <taxon>Bacteria</taxon>
        <taxon>Pseudomonadati</taxon>
        <taxon>Pseudomonadota</taxon>
        <taxon>Alphaproteobacteria</taxon>
        <taxon>Geminicoccales</taxon>
        <taxon>Geminicoccaceae</taxon>
        <taxon>Tistrella</taxon>
    </lineage>
</organism>
<accession>I3TT89</accession>
<name>I3TT89_TISMK</name>
<feature type="domain" description="Thioesterase" evidence="3">
    <location>
        <begin position="50"/>
        <end position="123"/>
    </location>
</feature>
<dbReference type="HOGENOM" id="CLU_089876_7_1_5"/>
<dbReference type="InterPro" id="IPR029069">
    <property type="entry name" value="HotDog_dom_sf"/>
</dbReference>
<dbReference type="PANTHER" id="PTHR21660">
    <property type="entry name" value="THIOESTERASE SUPERFAMILY MEMBER-RELATED"/>
    <property type="match status" value="1"/>
</dbReference>
<dbReference type="Pfam" id="PF03061">
    <property type="entry name" value="4HBT"/>
    <property type="match status" value="1"/>
</dbReference>
<keyword evidence="4" id="KW-0614">Plasmid</keyword>
<dbReference type="NCBIfam" id="TIGR00369">
    <property type="entry name" value="unchar_dom_1"/>
    <property type="match status" value="1"/>
</dbReference>